<proteinExistence type="inferred from homology"/>
<comment type="similarity">
    <text evidence="1">Belongs to the 'GDSL' lipolytic enzyme family.</text>
</comment>
<dbReference type="GO" id="GO:0016788">
    <property type="term" value="F:hydrolase activity, acting on ester bonds"/>
    <property type="evidence" value="ECO:0007669"/>
    <property type="project" value="InterPro"/>
</dbReference>
<dbReference type="InterPro" id="IPR001087">
    <property type="entry name" value="GDSL"/>
</dbReference>
<accession>A0A438EKT1</accession>
<dbReference type="CDD" id="cd01837">
    <property type="entry name" value="SGNH_plant_lipase_like"/>
    <property type="match status" value="1"/>
</dbReference>
<name>A0A438EKT1_VITVI</name>
<reference evidence="4 5" key="1">
    <citation type="journal article" date="2018" name="PLoS Genet.">
        <title>Population sequencing reveals clonal diversity and ancestral inbreeding in the grapevine cultivar Chardonnay.</title>
        <authorList>
            <person name="Roach M.J."/>
            <person name="Johnson D.L."/>
            <person name="Bohlmann J."/>
            <person name="van Vuuren H.J."/>
            <person name="Jones S.J."/>
            <person name="Pretorius I.S."/>
            <person name="Schmidt S.A."/>
            <person name="Borneman A.R."/>
        </authorList>
    </citation>
    <scope>NUCLEOTIDE SEQUENCE [LARGE SCALE GENOMIC DNA]</scope>
    <source>
        <strain evidence="5">cv. Chardonnay</strain>
        <tissue evidence="4">Leaf</tissue>
    </source>
</reference>
<dbReference type="GO" id="GO:0016042">
    <property type="term" value="P:lipid catabolic process"/>
    <property type="evidence" value="ECO:0007669"/>
    <property type="project" value="UniProtKB-KW"/>
</dbReference>
<dbReference type="AlphaFoldDB" id="A0A438EKT1"/>
<dbReference type="PANTHER" id="PTHR45648:SF17">
    <property type="entry name" value="GDSL ESTERASE_LIPASE"/>
    <property type="match status" value="1"/>
</dbReference>
<dbReference type="PANTHER" id="PTHR45648">
    <property type="entry name" value="GDSL LIPASE/ACYLHYDROLASE FAMILY PROTEIN (AFU_ORTHOLOGUE AFUA_4G14700)"/>
    <property type="match status" value="1"/>
</dbReference>
<evidence type="ECO:0000313" key="5">
    <source>
        <dbReference type="Proteomes" id="UP000288805"/>
    </source>
</evidence>
<dbReference type="InterPro" id="IPR036514">
    <property type="entry name" value="SGNH_hydro_sf"/>
</dbReference>
<dbReference type="Gene3D" id="3.40.50.1110">
    <property type="entry name" value="SGNH hydrolase"/>
    <property type="match status" value="1"/>
</dbReference>
<dbReference type="InterPro" id="IPR035669">
    <property type="entry name" value="SGNH_plant_lipase-like"/>
</dbReference>
<evidence type="ECO:0000256" key="1">
    <source>
        <dbReference type="ARBA" id="ARBA00008668"/>
    </source>
</evidence>
<evidence type="ECO:0000256" key="2">
    <source>
        <dbReference type="ARBA" id="ARBA00022801"/>
    </source>
</evidence>
<dbReference type="Proteomes" id="UP000288805">
    <property type="component" value="Unassembled WGS sequence"/>
</dbReference>
<dbReference type="EMBL" id="QGNW01001255">
    <property type="protein sequence ID" value="RVW48225.1"/>
    <property type="molecule type" value="Genomic_DNA"/>
</dbReference>
<keyword evidence="2" id="KW-0378">Hydrolase</keyword>
<evidence type="ECO:0000256" key="3">
    <source>
        <dbReference type="ARBA" id="ARBA00022963"/>
    </source>
</evidence>
<protein>
    <submittedName>
        <fullName evidence="4">GDSL esterase/lipase</fullName>
    </submittedName>
</protein>
<organism evidence="4 5">
    <name type="scientific">Vitis vinifera</name>
    <name type="common">Grape</name>
    <dbReference type="NCBI Taxonomy" id="29760"/>
    <lineage>
        <taxon>Eukaryota</taxon>
        <taxon>Viridiplantae</taxon>
        <taxon>Streptophyta</taxon>
        <taxon>Embryophyta</taxon>
        <taxon>Tracheophyta</taxon>
        <taxon>Spermatophyta</taxon>
        <taxon>Magnoliopsida</taxon>
        <taxon>eudicotyledons</taxon>
        <taxon>Gunneridae</taxon>
        <taxon>Pentapetalae</taxon>
        <taxon>rosids</taxon>
        <taxon>Vitales</taxon>
        <taxon>Vitaceae</taxon>
        <taxon>Viteae</taxon>
        <taxon>Vitis</taxon>
    </lineage>
</organism>
<dbReference type="Pfam" id="PF00657">
    <property type="entry name" value="Lipase_GDSL"/>
    <property type="match status" value="1"/>
</dbReference>
<comment type="caution">
    <text evidence="4">The sequence shown here is derived from an EMBL/GenBank/DDBJ whole genome shotgun (WGS) entry which is preliminary data.</text>
</comment>
<evidence type="ECO:0000313" key="4">
    <source>
        <dbReference type="EMBL" id="RVW48225.1"/>
    </source>
</evidence>
<keyword evidence="3" id="KW-0442">Lipid degradation</keyword>
<sequence>MQCKIYRQRIQGKKQLLNLLLMAERWVPSLSFFLVMVVLHSADASIPAMFILGDSTADVGTNSLLSFSIIRADFPFNGIDFPSSQPTGRFSNGFNTVDFLANLTGFQISPPPFLSLVDSQSSMNKQFLKGVSFASGGSGLLNTTGQSLGVIPLGKQIQQFATVQSNLTAAIGSDETEKLLSKSLFLISTGGNDILGHFPLNGGLTKEEFIKNLSDAYDNHLKARFFLLSILMITGVPPIGCCPLSRLADINDHCHKEMNEYARDFQTILSALLQKLSSEYGGMKYSLGNAYEMTMNVIDDPPAFNLKDVKSACCGGGRLNALLPCLKPLATVCSNRDDYLFWDLVHPTQHVSKLAAQTLYSGPPRLVSPINFSQLVEDN</sequence>
<dbReference type="InterPro" id="IPR051058">
    <property type="entry name" value="GDSL_Est/Lipase"/>
</dbReference>
<keyword evidence="3" id="KW-0443">Lipid metabolism</keyword>
<gene>
    <name evidence="4" type="primary">VvCHDh000442_3</name>
    <name evidence="4" type="ORF">CK203_069495</name>
</gene>
<dbReference type="SUPFAM" id="SSF52266">
    <property type="entry name" value="SGNH hydrolase"/>
    <property type="match status" value="1"/>
</dbReference>